<dbReference type="InterPro" id="IPR029063">
    <property type="entry name" value="SAM-dependent_MTases_sf"/>
</dbReference>
<dbReference type="PIRSF" id="PIRSF031679">
    <property type="entry name" value="Mtase_Alr7345_prd"/>
    <property type="match status" value="1"/>
</dbReference>
<dbReference type="RefSeq" id="WP_207881207.1">
    <property type="nucleotide sequence ID" value="NZ_JAFVMF010000008.1"/>
</dbReference>
<keyword evidence="1" id="KW-0489">Methyltransferase</keyword>
<dbReference type="Gene3D" id="3.40.50.150">
    <property type="entry name" value="Vaccinia Virus protein VP39"/>
    <property type="match status" value="1"/>
</dbReference>
<keyword evidence="1" id="KW-0808">Transferase</keyword>
<dbReference type="Proteomes" id="UP000664771">
    <property type="component" value="Unassembled WGS sequence"/>
</dbReference>
<evidence type="ECO:0000313" key="1">
    <source>
        <dbReference type="EMBL" id="MBO1359879.1"/>
    </source>
</evidence>
<dbReference type="SUPFAM" id="SSF53335">
    <property type="entry name" value="S-adenosyl-L-methionine-dependent methyltransferases"/>
    <property type="match status" value="1"/>
</dbReference>
<name>A0ABS3LVG4_9PROT</name>
<accession>A0ABS3LVG4</accession>
<dbReference type="CDD" id="cd02440">
    <property type="entry name" value="AdoMet_MTases"/>
    <property type="match status" value="1"/>
</dbReference>
<evidence type="ECO:0000313" key="2">
    <source>
        <dbReference type="Proteomes" id="UP000664771"/>
    </source>
</evidence>
<keyword evidence="2" id="KW-1185">Reference proteome</keyword>
<organism evidence="1 2">
    <name type="scientific">Acetobacter sacchari</name>
    <dbReference type="NCBI Taxonomy" id="2661687"/>
    <lineage>
        <taxon>Bacteria</taxon>
        <taxon>Pseudomonadati</taxon>
        <taxon>Pseudomonadota</taxon>
        <taxon>Alphaproteobacteria</taxon>
        <taxon>Acetobacterales</taxon>
        <taxon>Acetobacteraceae</taxon>
        <taxon>Acetobacter</taxon>
    </lineage>
</organism>
<dbReference type="EMBL" id="JAFVMF010000008">
    <property type="protein sequence ID" value="MBO1359879.1"/>
    <property type="molecule type" value="Genomic_DNA"/>
</dbReference>
<comment type="caution">
    <text evidence="1">The sequence shown here is derived from an EMBL/GenBank/DDBJ whole genome shotgun (WGS) entry which is preliminary data.</text>
</comment>
<dbReference type="GO" id="GO:0032259">
    <property type="term" value="P:methylation"/>
    <property type="evidence" value="ECO:0007669"/>
    <property type="project" value="UniProtKB-KW"/>
</dbReference>
<proteinExistence type="predicted"/>
<gene>
    <name evidence="1" type="ORF">J2D73_08735</name>
</gene>
<sequence>MKPSLSGGRSIAFAVSLLMTAAVHDACARVPAGSTGRTRVTAIAAAVADADRPAEDKARDSVRKPAALLAFAGVSSGMKVADLLPGGGYFTRLFSNVVGKTGHVYAVVPAELLAKKPQAGDAVRAIAAQPSFSNVSVIVSPIASFTTPEPLDVVWTSDNYHDVYGQGAEVGLAFDRAAFDALRPGGVFLVIDHVAEKGSGADVTHTLHRIDPDLIRKQVTQAGFVFEAQSSVLANPADTHQVAVFDPSIRGRTDQVVLKFRKPAR</sequence>
<dbReference type="InterPro" id="IPR016980">
    <property type="entry name" value="S-AdoMet-dep_MeTrfase_Alr7345"/>
</dbReference>
<dbReference type="GO" id="GO:0008168">
    <property type="term" value="F:methyltransferase activity"/>
    <property type="evidence" value="ECO:0007669"/>
    <property type="project" value="UniProtKB-KW"/>
</dbReference>
<protein>
    <submittedName>
        <fullName evidence="1">Class I SAM-dependent methyltransferase</fullName>
    </submittedName>
</protein>
<reference evidence="1 2" key="1">
    <citation type="submission" date="2021-03" db="EMBL/GenBank/DDBJ databases">
        <title>The complete genome sequence of Acetobacter sacchari TBRC 11175.</title>
        <authorList>
            <person name="Charoenyingcharoen P."/>
            <person name="Yukphan P."/>
        </authorList>
    </citation>
    <scope>NUCLEOTIDE SEQUENCE [LARGE SCALE GENOMIC DNA]</scope>
    <source>
        <strain evidence="1 2">TBRC 11175</strain>
    </source>
</reference>